<feature type="compositionally biased region" description="Polar residues" evidence="1">
    <location>
        <begin position="1"/>
        <end position="18"/>
    </location>
</feature>
<dbReference type="Proteomes" id="UP000289152">
    <property type="component" value="Unassembled WGS sequence"/>
</dbReference>
<dbReference type="AlphaFoldDB" id="A0A4Q1BBR7"/>
<accession>A0A4Q1BBR7</accession>
<proteinExistence type="predicted"/>
<evidence type="ECO:0000313" key="3">
    <source>
        <dbReference type="Proteomes" id="UP000289152"/>
    </source>
</evidence>
<protein>
    <submittedName>
        <fullName evidence="2">Uncharacterized protein</fullName>
    </submittedName>
</protein>
<dbReference type="EMBL" id="SDIL01000153">
    <property type="protein sequence ID" value="RXK35196.1"/>
    <property type="molecule type" value="Genomic_DNA"/>
</dbReference>
<dbReference type="VEuPathDB" id="FungiDB:TREMEDRAFT_62403"/>
<evidence type="ECO:0000256" key="1">
    <source>
        <dbReference type="SAM" id="MobiDB-lite"/>
    </source>
</evidence>
<feature type="region of interest" description="Disordered" evidence="1">
    <location>
        <begin position="188"/>
        <end position="219"/>
    </location>
</feature>
<name>A0A4Q1BBR7_TREME</name>
<dbReference type="InParanoid" id="A0A4Q1BBR7"/>
<evidence type="ECO:0000313" key="2">
    <source>
        <dbReference type="EMBL" id="RXK35196.1"/>
    </source>
</evidence>
<gene>
    <name evidence="2" type="ORF">M231_07567</name>
</gene>
<organism evidence="2 3">
    <name type="scientific">Tremella mesenterica</name>
    <name type="common">Jelly fungus</name>
    <dbReference type="NCBI Taxonomy" id="5217"/>
    <lineage>
        <taxon>Eukaryota</taxon>
        <taxon>Fungi</taxon>
        <taxon>Dikarya</taxon>
        <taxon>Basidiomycota</taxon>
        <taxon>Agaricomycotina</taxon>
        <taxon>Tremellomycetes</taxon>
        <taxon>Tremellales</taxon>
        <taxon>Tremellaceae</taxon>
        <taxon>Tremella</taxon>
    </lineage>
</organism>
<comment type="caution">
    <text evidence="2">The sequence shown here is derived from an EMBL/GenBank/DDBJ whole genome shotgun (WGS) entry which is preliminary data.</text>
</comment>
<sequence>MSNITNPFTPNQQSTVQSPRRGARPGSVPLGNASGSGVGADLVRSVGLQVAATIGGSNSQYSWASGAPFKLRYWPEAVTSSIEKVPAARKGAKLGVIAGESSKIPTGACAECIAMGTSNRCEFVKKAEEDLDDRTLFTSLREELGIVKGLEQQLELAVKHDYVLPAIGLLSQVQGIRERLSTLIATYSPDMAPEDATPNDTPRKRKRAGKNVGSSNTEE</sequence>
<keyword evidence="3" id="KW-1185">Reference proteome</keyword>
<feature type="region of interest" description="Disordered" evidence="1">
    <location>
        <begin position="1"/>
        <end position="34"/>
    </location>
</feature>
<reference evidence="2 3" key="1">
    <citation type="submission" date="2016-06" db="EMBL/GenBank/DDBJ databases">
        <title>Evolution of pathogenesis and genome organization in the Tremellales.</title>
        <authorList>
            <person name="Cuomo C."/>
            <person name="Litvintseva A."/>
            <person name="Heitman J."/>
            <person name="Chen Y."/>
            <person name="Sun S."/>
            <person name="Springer D."/>
            <person name="Dromer F."/>
            <person name="Young S."/>
            <person name="Zeng Q."/>
            <person name="Chapman S."/>
            <person name="Gujja S."/>
            <person name="Saif S."/>
            <person name="Birren B."/>
        </authorList>
    </citation>
    <scope>NUCLEOTIDE SEQUENCE [LARGE SCALE GENOMIC DNA]</scope>
    <source>
        <strain evidence="2 3">ATCC 28783</strain>
    </source>
</reference>